<dbReference type="EMBL" id="JBHTEY010000004">
    <property type="protein sequence ID" value="MFC7618384.1"/>
    <property type="molecule type" value="Genomic_DNA"/>
</dbReference>
<evidence type="ECO:0008006" key="3">
    <source>
        <dbReference type="Google" id="ProtNLM"/>
    </source>
</evidence>
<evidence type="ECO:0000313" key="2">
    <source>
        <dbReference type="Proteomes" id="UP001596512"/>
    </source>
</evidence>
<sequence>MYARLARESDVEGARAAFRLRALAGEQELVLSLWESREDAERAGQWYELESDQPMGDPDAEPGAVGVYHFDGPMSPAHHAAASAANARIQAGMADHPGGVRALVLWQPEARAQVVVVLSATLESLEDGQRKVMAMDLAPGEDPALLPGPSRAEVYRVVPERSVAR</sequence>
<organism evidence="1 2">
    <name type="scientific">Actinokineospora soli</name>
    <dbReference type="NCBI Taxonomy" id="1048753"/>
    <lineage>
        <taxon>Bacteria</taxon>
        <taxon>Bacillati</taxon>
        <taxon>Actinomycetota</taxon>
        <taxon>Actinomycetes</taxon>
        <taxon>Pseudonocardiales</taxon>
        <taxon>Pseudonocardiaceae</taxon>
        <taxon>Actinokineospora</taxon>
    </lineage>
</organism>
<protein>
    <recommendedName>
        <fullName evidence="3">ABM domain-containing protein</fullName>
    </recommendedName>
</protein>
<gene>
    <name evidence="1" type="ORF">ACFQV2_38490</name>
</gene>
<proteinExistence type="predicted"/>
<name>A0ABW2TX66_9PSEU</name>
<keyword evidence="2" id="KW-1185">Reference proteome</keyword>
<dbReference type="Proteomes" id="UP001596512">
    <property type="component" value="Unassembled WGS sequence"/>
</dbReference>
<evidence type="ECO:0000313" key="1">
    <source>
        <dbReference type="EMBL" id="MFC7618384.1"/>
    </source>
</evidence>
<accession>A0ABW2TX66</accession>
<comment type="caution">
    <text evidence="1">The sequence shown here is derived from an EMBL/GenBank/DDBJ whole genome shotgun (WGS) entry which is preliminary data.</text>
</comment>
<reference evidence="2" key="1">
    <citation type="journal article" date="2019" name="Int. J. Syst. Evol. Microbiol.">
        <title>The Global Catalogue of Microorganisms (GCM) 10K type strain sequencing project: providing services to taxonomists for standard genome sequencing and annotation.</title>
        <authorList>
            <consortium name="The Broad Institute Genomics Platform"/>
            <consortium name="The Broad Institute Genome Sequencing Center for Infectious Disease"/>
            <person name="Wu L."/>
            <person name="Ma J."/>
        </authorList>
    </citation>
    <scope>NUCLEOTIDE SEQUENCE [LARGE SCALE GENOMIC DNA]</scope>
    <source>
        <strain evidence="2">JCM 17695</strain>
    </source>
</reference>